<dbReference type="PANTHER" id="PTHR20861:SF6">
    <property type="entry name" value="BETA-RIBOFURANOSYLPHENOL 5'-PHOSPHATE SYNTHASE"/>
    <property type="match status" value="1"/>
</dbReference>
<proteinExistence type="inferred from homology"/>
<dbReference type="Pfam" id="PF00288">
    <property type="entry name" value="GHMP_kinases_N"/>
    <property type="match status" value="1"/>
</dbReference>
<dbReference type="EMBL" id="JAVKPK010000074">
    <property type="protein sequence ID" value="MDR7666903.1"/>
    <property type="molecule type" value="Genomic_DNA"/>
</dbReference>
<dbReference type="InterPro" id="IPR053442">
    <property type="entry name" value="Beta-RFA-P_synthase"/>
</dbReference>
<dbReference type="InterPro" id="IPR004422">
    <property type="entry name" value="RFAP_synthase"/>
</dbReference>
<dbReference type="Proteomes" id="UP001246244">
    <property type="component" value="Unassembled WGS sequence"/>
</dbReference>
<comment type="function">
    <text evidence="2">Catalyzes the condensation of 4-aminobenzoate (pABA) with 5-phospho-alpha-D-ribose 1-diphosphate (PRPP) to produce beta-ribofuranosylaminobenzene 5'-phosphate (beta-RFA-P).</text>
</comment>
<dbReference type="EC" id="2.4.2.54" evidence="2"/>
<sequence>MIKVVSPSRLHLTLIDLNAELGRVDGGAGIALESPCLEISATEDDTIEVFGDPFLAGRMRKAAEALLPAGEGIRIHINDSLPDHVGLGSGTQAALSTAAAVNKIYGLGKSVRELAVAVGRGGTSGIGVAAFENGGFILDGGHKFKDKGAFSPSAASHVPPGPVLFRRNFPDWPIVLVIPNSKGAHAEEEVDIFKKCCPIPLAEVQEICHVILMQMLPALVEEDLESFGRAINHFQITGFKRKEVELQSRPVLDIMEYMRDNGASGAGISSFGPVVYGIVGSAGEGKRLRQEAQRMLDESLGGKVLLTKAKNHGADIFGGS</sequence>
<dbReference type="InterPro" id="IPR014721">
    <property type="entry name" value="Ribsml_uS5_D2-typ_fold_subgr"/>
</dbReference>
<comment type="subunit">
    <text evidence="2">Homodimer.</text>
</comment>
<dbReference type="Pfam" id="PF08544">
    <property type="entry name" value="GHMP_kinases_C"/>
    <property type="match status" value="1"/>
</dbReference>
<comment type="pathway">
    <text evidence="2">Cofactor biosynthesis; 5,6,7,8-tetrahydromethanopterin biosynthesis.</text>
</comment>
<comment type="catalytic activity">
    <reaction evidence="2">
        <text>5-phospho-alpha-D-ribose 1-diphosphate + 4-hydroxybenzoate + H(+) = 4-(beta-D-ribofuranosyl)phenol 5'-phosphate + CO2 + diphosphate</text>
        <dbReference type="Rhea" id="RHEA:48556"/>
        <dbReference type="ChEBI" id="CHEBI:15378"/>
        <dbReference type="ChEBI" id="CHEBI:16526"/>
        <dbReference type="ChEBI" id="CHEBI:17879"/>
        <dbReference type="ChEBI" id="CHEBI:33019"/>
        <dbReference type="ChEBI" id="CHEBI:58017"/>
        <dbReference type="ChEBI" id="CHEBI:82767"/>
        <dbReference type="EC" id="2.4.2.54"/>
    </reaction>
</comment>
<reference evidence="6" key="1">
    <citation type="submission" date="2023-07" db="EMBL/GenBank/DDBJ databases">
        <title>Whole-genome sequencing of a new Methanosarcina sp. Z-7115.</title>
        <authorList>
            <person name="Zhilina T.N."/>
            <person name="Merkel A.Y."/>
        </authorList>
    </citation>
    <scope>NUCLEOTIDE SEQUENCE [LARGE SCALE GENOMIC DNA]</scope>
    <source>
        <strain evidence="6">Z-7115</strain>
    </source>
</reference>
<dbReference type="Gene3D" id="3.30.230.10">
    <property type="match status" value="1"/>
</dbReference>
<dbReference type="PANTHER" id="PTHR20861">
    <property type="entry name" value="HOMOSERINE/4-DIPHOSPHOCYTIDYL-2-C-METHYL-D-ERYTHRITOL KINASE"/>
    <property type="match status" value="1"/>
</dbReference>
<protein>
    <recommendedName>
        <fullName evidence="2">Beta-ribofuranosylaminobenzene 5'-phosphate synthase</fullName>
        <shortName evidence="2">Beta-RFA-P synthase</shortName>
        <ecNumber evidence="2">2.4.2.54</ecNumber>
    </recommendedName>
</protein>
<keyword evidence="2 5" id="KW-0328">Glycosyltransferase</keyword>
<dbReference type="InterPro" id="IPR006204">
    <property type="entry name" value="GHMP_kinase_N_dom"/>
</dbReference>
<keyword evidence="1 2" id="KW-0808">Transferase</keyword>
<dbReference type="NCBIfam" id="NF040726">
    <property type="entry name" value="BetaRFA-P_synth"/>
    <property type="match status" value="1"/>
</dbReference>
<name>A0ABU2D4M7_9EURY</name>
<feature type="domain" description="GHMP kinase C-terminal" evidence="4">
    <location>
        <begin position="215"/>
        <end position="295"/>
    </location>
</feature>
<feature type="domain" description="GHMP kinase N-terminal" evidence="3">
    <location>
        <begin position="61"/>
        <end position="135"/>
    </location>
</feature>
<dbReference type="NCBIfam" id="TIGR00144">
    <property type="entry name" value="beta_RFAP_syn"/>
    <property type="match status" value="1"/>
</dbReference>
<dbReference type="GO" id="GO:0043793">
    <property type="term" value="F:beta-ribofuranosylaminobenzene 5'-phosphate synthase activity"/>
    <property type="evidence" value="ECO:0007669"/>
    <property type="project" value="UniProtKB-EC"/>
</dbReference>
<gene>
    <name evidence="5" type="ORF">RG963_14170</name>
</gene>
<dbReference type="InterPro" id="IPR013750">
    <property type="entry name" value="GHMP_kinase_C_dom"/>
</dbReference>
<accession>A0ABU2D4M7</accession>
<comment type="caution">
    <text evidence="5">The sequence shown here is derived from an EMBL/GenBank/DDBJ whole genome shotgun (WGS) entry which is preliminary data.</text>
</comment>
<evidence type="ECO:0000259" key="3">
    <source>
        <dbReference type="Pfam" id="PF00288"/>
    </source>
</evidence>
<evidence type="ECO:0000313" key="5">
    <source>
        <dbReference type="EMBL" id="MDR7666903.1"/>
    </source>
</evidence>
<evidence type="ECO:0000256" key="1">
    <source>
        <dbReference type="ARBA" id="ARBA00022679"/>
    </source>
</evidence>
<evidence type="ECO:0000259" key="4">
    <source>
        <dbReference type="Pfam" id="PF08544"/>
    </source>
</evidence>
<dbReference type="RefSeq" id="WP_310576932.1">
    <property type="nucleotide sequence ID" value="NZ_JAVKPK010000074.1"/>
</dbReference>
<dbReference type="SUPFAM" id="SSF54211">
    <property type="entry name" value="Ribosomal protein S5 domain 2-like"/>
    <property type="match status" value="1"/>
</dbReference>
<dbReference type="InterPro" id="IPR020568">
    <property type="entry name" value="Ribosomal_Su5_D2-typ_SF"/>
</dbReference>
<dbReference type="PIRSF" id="PIRSF004884">
    <property type="entry name" value="Sugar_kin_arch"/>
    <property type="match status" value="1"/>
</dbReference>
<keyword evidence="6" id="KW-1185">Reference proteome</keyword>
<organism evidence="5 6">
    <name type="scientific">Methanosarcina baikalica</name>
    <dbReference type="NCBI Taxonomy" id="3073890"/>
    <lineage>
        <taxon>Archaea</taxon>
        <taxon>Methanobacteriati</taxon>
        <taxon>Methanobacteriota</taxon>
        <taxon>Stenosarchaea group</taxon>
        <taxon>Methanomicrobia</taxon>
        <taxon>Methanosarcinales</taxon>
        <taxon>Methanosarcinaceae</taxon>
        <taxon>Methanosarcina</taxon>
    </lineage>
</organism>
<evidence type="ECO:0000313" key="6">
    <source>
        <dbReference type="Proteomes" id="UP001246244"/>
    </source>
</evidence>
<evidence type="ECO:0000256" key="2">
    <source>
        <dbReference type="PIRNR" id="PIRNR004884"/>
    </source>
</evidence>
<comment type="similarity">
    <text evidence="2">Belongs to the beta-RFA-P synthase family.</text>
</comment>